<reference evidence="1" key="1">
    <citation type="submission" date="2019-08" db="EMBL/GenBank/DDBJ databases">
        <authorList>
            <person name="Kucharzyk K."/>
            <person name="Murdoch R.W."/>
            <person name="Higgins S."/>
            <person name="Loffler F."/>
        </authorList>
    </citation>
    <scope>NUCLEOTIDE SEQUENCE</scope>
</reference>
<sequence length="166" mass="18764">MKAASELIEKITDQALLAGIAERAQSSWAAQKAASKIEDENLLMKVAKNIDIKEPYRPSIGGIYYSSYSPRREALLKLQSKNIDKFTEILSGIVRNSKEIGIMRHWGVKTLLDKGVLTEIAESQDSEGYSYTYTILDYVHYDSYDTKIVQIVGDLRMVARERLAEI</sequence>
<organism evidence="1">
    <name type="scientific">bioreactor metagenome</name>
    <dbReference type="NCBI Taxonomy" id="1076179"/>
    <lineage>
        <taxon>unclassified sequences</taxon>
        <taxon>metagenomes</taxon>
        <taxon>ecological metagenomes</taxon>
    </lineage>
</organism>
<gene>
    <name evidence="1" type="ORF">SDC9_172751</name>
</gene>
<dbReference type="AlphaFoldDB" id="A0A645GH85"/>
<protein>
    <submittedName>
        <fullName evidence="1">Uncharacterized protein</fullName>
    </submittedName>
</protein>
<evidence type="ECO:0000313" key="1">
    <source>
        <dbReference type="EMBL" id="MPN25342.1"/>
    </source>
</evidence>
<accession>A0A645GH85</accession>
<comment type="caution">
    <text evidence="1">The sequence shown here is derived from an EMBL/GenBank/DDBJ whole genome shotgun (WGS) entry which is preliminary data.</text>
</comment>
<proteinExistence type="predicted"/>
<name>A0A645GH85_9ZZZZ</name>
<dbReference type="EMBL" id="VSSQ01074492">
    <property type="protein sequence ID" value="MPN25342.1"/>
    <property type="molecule type" value="Genomic_DNA"/>
</dbReference>